<dbReference type="Gene3D" id="3.20.20.80">
    <property type="entry name" value="Glycosidases"/>
    <property type="match status" value="1"/>
</dbReference>
<organism evidence="4 5">
    <name type="scientific">Flavobacterium keumense</name>
    <dbReference type="NCBI Taxonomy" id="1306518"/>
    <lineage>
        <taxon>Bacteria</taxon>
        <taxon>Pseudomonadati</taxon>
        <taxon>Bacteroidota</taxon>
        <taxon>Flavobacteriia</taxon>
        <taxon>Flavobacteriales</taxon>
        <taxon>Flavobacteriaceae</taxon>
        <taxon>Flavobacterium</taxon>
    </lineage>
</organism>
<dbReference type="Pfam" id="PF00128">
    <property type="entry name" value="Alpha-amylase"/>
    <property type="match status" value="1"/>
</dbReference>
<reference evidence="4 5" key="1">
    <citation type="submission" date="2023-06" db="EMBL/GenBank/DDBJ databases">
        <title>Complete Genome Sequence of Flavobacterium keumense K3R-10.</title>
        <authorList>
            <person name="Jeong H."/>
            <person name="Jhang S.Y."/>
            <person name="Kim J.N."/>
        </authorList>
    </citation>
    <scope>NUCLEOTIDE SEQUENCE [LARGE SCALE GENOMIC DNA]</scope>
    <source>
        <strain evidence="4 5">K3R-10</strain>
    </source>
</reference>
<dbReference type="Pfam" id="PF16657">
    <property type="entry name" value="Malt_amylase_C"/>
    <property type="match status" value="1"/>
</dbReference>
<dbReference type="Proteomes" id="UP001232117">
    <property type="component" value="Chromosome"/>
</dbReference>
<dbReference type="RefSeq" id="WP_264534461.1">
    <property type="nucleotide sequence ID" value="NZ_CP092332.1"/>
</dbReference>
<evidence type="ECO:0000256" key="2">
    <source>
        <dbReference type="SAM" id="SignalP"/>
    </source>
</evidence>
<dbReference type="Gene3D" id="2.60.40.1180">
    <property type="entry name" value="Golgi alpha-mannosidase II"/>
    <property type="match status" value="1"/>
</dbReference>
<comment type="similarity">
    <text evidence="1">Belongs to the glycosyl hydrolase 13 family.</text>
</comment>
<sequence length="583" mass="68021">MIKKQLLLIALFFASLASMTAQENKTTIVKSSDAKWWKEAVIYQIYPRSFKDSDGDGIGDIKGIISKLDYLKSLGIDAVWLSPIYDSPNDDNGYDISNYREILKDFGTMADFDLLLKEMHKRNIKLIMDMVVNHSSDEHEWFKQSKSSRDNKYRDYYYWWPAEKGTPPYRWSFFDVKSNAWKYDATTNAYYLHYFSQKQPDLNWNNPALRKEIYDIMAFWLNKGIDGFRMDAFQFISKDDTFPELPKEIVKNTLEIIKFYGNGPRLHEHIQEMNREVLSKYPDAMTVSEGAGDSPEAAMKFVDPARKELNLAYHFESVDIGNHVREFGLVKYKDIFSRYDEVFKDKGWLSIFLANHDQPRMVSKFGNDTPQFRAISSKMLSTFVMTMRGTPYNFNGDEIGMVNIRFDKIEDYNDVDTRNKYEELKNAGGDLHAFLENKKQTSRENGRTPFQWNARANGGFTTGKPWLKVNPNYTFINAEAQEKDPNSVLNYYRKLVKVRKANPVLQYGKYTLLDRENPNVFSYLRELDGKKIVIVLNFTEKESSYNLGFSTEKSRILLANYPKSKSIKNNTLRPYEAVILELK</sequence>
<dbReference type="PANTHER" id="PTHR10357:SF179">
    <property type="entry name" value="NEUTRAL AND BASIC AMINO ACID TRANSPORT PROTEIN RBAT"/>
    <property type="match status" value="1"/>
</dbReference>
<feature type="chain" id="PRO_5046094601" evidence="2">
    <location>
        <begin position="21"/>
        <end position="583"/>
    </location>
</feature>
<evidence type="ECO:0000256" key="1">
    <source>
        <dbReference type="ARBA" id="ARBA00008061"/>
    </source>
</evidence>
<dbReference type="InterPro" id="IPR013780">
    <property type="entry name" value="Glyco_hydro_b"/>
</dbReference>
<protein>
    <submittedName>
        <fullName evidence="4">Alpha-glucosidase</fullName>
    </submittedName>
</protein>
<dbReference type="CDD" id="cd11333">
    <property type="entry name" value="AmyAc_SI_OligoGlu_DGase"/>
    <property type="match status" value="1"/>
</dbReference>
<dbReference type="SUPFAM" id="SSF51011">
    <property type="entry name" value="Glycosyl hydrolase domain"/>
    <property type="match status" value="1"/>
</dbReference>
<dbReference type="PANTHER" id="PTHR10357">
    <property type="entry name" value="ALPHA-AMYLASE FAMILY MEMBER"/>
    <property type="match status" value="1"/>
</dbReference>
<keyword evidence="2" id="KW-0732">Signal</keyword>
<feature type="signal peptide" evidence="2">
    <location>
        <begin position="1"/>
        <end position="20"/>
    </location>
</feature>
<dbReference type="EMBL" id="CP092332">
    <property type="protein sequence ID" value="WGK94923.1"/>
    <property type="molecule type" value="Genomic_DNA"/>
</dbReference>
<accession>A0ABY8N712</accession>
<evidence type="ECO:0000313" key="5">
    <source>
        <dbReference type="Proteomes" id="UP001232117"/>
    </source>
</evidence>
<dbReference type="InterPro" id="IPR006047">
    <property type="entry name" value="GH13_cat_dom"/>
</dbReference>
<evidence type="ECO:0000259" key="3">
    <source>
        <dbReference type="SMART" id="SM00642"/>
    </source>
</evidence>
<feature type="domain" description="Glycosyl hydrolase family 13 catalytic" evidence="3">
    <location>
        <begin position="44"/>
        <end position="447"/>
    </location>
</feature>
<proteinExistence type="inferred from homology"/>
<evidence type="ECO:0000313" key="4">
    <source>
        <dbReference type="EMBL" id="WGK94923.1"/>
    </source>
</evidence>
<dbReference type="Gene3D" id="3.90.400.10">
    <property type="entry name" value="Oligo-1,6-glucosidase, Domain 2"/>
    <property type="match status" value="1"/>
</dbReference>
<name>A0ABY8N712_9FLAO</name>
<keyword evidence="5" id="KW-1185">Reference proteome</keyword>
<dbReference type="SMART" id="SM00642">
    <property type="entry name" value="Aamy"/>
    <property type="match status" value="1"/>
</dbReference>
<dbReference type="SUPFAM" id="SSF51445">
    <property type="entry name" value="(Trans)glycosidases"/>
    <property type="match status" value="1"/>
</dbReference>
<dbReference type="InterPro" id="IPR017853">
    <property type="entry name" value="GH"/>
</dbReference>
<dbReference type="InterPro" id="IPR045857">
    <property type="entry name" value="O16G_dom_2"/>
</dbReference>
<gene>
    <name evidence="4" type="ORF">MG292_01475</name>
</gene>
<dbReference type="InterPro" id="IPR032091">
    <property type="entry name" value="Malt_amylase-like_C"/>
</dbReference>